<sequence>MIILLISAITSSCAIRNHHVRENKDWELIFSDEFNTLGNFDTSRWSYAKRWHPSWAKYLIHSNDYVKQQGGDLVLRMDHAKIEGDDVPYHSGGIQTAGKFSFTYGKVEVRAKFNHGRGSWPAIWMMPEDPASYGGWPNSGEIDIMEHVNNEDIIHQTIHNGAVTNESGGSTATQTSLYDLGEYNTYGIIWNSEKIEFYVNDSLQYTYSKPANATAAEWPFDKPFYIILNQSGGAGWPGPIVDEDLPFEMHVDYVRVFKKR</sequence>
<keyword evidence="4" id="KW-1185">Reference proteome</keyword>
<evidence type="ECO:0000259" key="2">
    <source>
        <dbReference type="PROSITE" id="PS51762"/>
    </source>
</evidence>
<reference evidence="3 4" key="1">
    <citation type="submission" date="2024-04" db="EMBL/GenBank/DDBJ databases">
        <title>Albibacterium profundi sp. nov., isolated from sediment of the Challenger Deep of Mariana Trench.</title>
        <authorList>
            <person name="Wang Y."/>
        </authorList>
    </citation>
    <scope>NUCLEOTIDE SEQUENCE [LARGE SCALE GENOMIC DNA]</scope>
    <source>
        <strain evidence="3 4">RHL897</strain>
    </source>
</reference>
<comment type="similarity">
    <text evidence="1">Belongs to the glycosyl hydrolase 16 family.</text>
</comment>
<dbReference type="PANTHER" id="PTHR10963">
    <property type="entry name" value="GLYCOSYL HYDROLASE-RELATED"/>
    <property type="match status" value="1"/>
</dbReference>
<proteinExistence type="inferred from homology"/>
<dbReference type="EMBL" id="JBBVGT010000002">
    <property type="protein sequence ID" value="MFB5945935.1"/>
    <property type="molecule type" value="Genomic_DNA"/>
</dbReference>
<dbReference type="InterPro" id="IPR013320">
    <property type="entry name" value="ConA-like_dom_sf"/>
</dbReference>
<dbReference type="SUPFAM" id="SSF49899">
    <property type="entry name" value="Concanavalin A-like lectins/glucanases"/>
    <property type="match status" value="1"/>
</dbReference>
<keyword evidence="3" id="KW-0378">Hydrolase</keyword>
<dbReference type="Proteomes" id="UP001580928">
    <property type="component" value="Unassembled WGS sequence"/>
</dbReference>
<dbReference type="CDD" id="cd08023">
    <property type="entry name" value="GH16_laminarinase_like"/>
    <property type="match status" value="1"/>
</dbReference>
<dbReference type="GO" id="GO:0016787">
    <property type="term" value="F:hydrolase activity"/>
    <property type="evidence" value="ECO:0007669"/>
    <property type="project" value="UniProtKB-KW"/>
</dbReference>
<accession>A0ABV5CH61</accession>
<evidence type="ECO:0000256" key="1">
    <source>
        <dbReference type="ARBA" id="ARBA00006865"/>
    </source>
</evidence>
<dbReference type="InterPro" id="IPR050546">
    <property type="entry name" value="Glycosyl_Hydrlase_16"/>
</dbReference>
<dbReference type="PROSITE" id="PS51762">
    <property type="entry name" value="GH16_2"/>
    <property type="match status" value="1"/>
</dbReference>
<evidence type="ECO:0000313" key="4">
    <source>
        <dbReference type="Proteomes" id="UP001580928"/>
    </source>
</evidence>
<protein>
    <submittedName>
        <fullName evidence="3">Glycoside hydrolase family 16 protein</fullName>
    </submittedName>
</protein>
<dbReference type="InterPro" id="IPR000757">
    <property type="entry name" value="Beta-glucanase-like"/>
</dbReference>
<gene>
    <name evidence="3" type="ORF">WKR92_08825</name>
</gene>
<comment type="caution">
    <text evidence="3">The sequence shown here is derived from an EMBL/GenBank/DDBJ whole genome shotgun (WGS) entry which is preliminary data.</text>
</comment>
<organism evidence="3 4">
    <name type="scientific">Albibacterium profundi</name>
    <dbReference type="NCBI Taxonomy" id="3134906"/>
    <lineage>
        <taxon>Bacteria</taxon>
        <taxon>Pseudomonadati</taxon>
        <taxon>Bacteroidota</taxon>
        <taxon>Sphingobacteriia</taxon>
        <taxon>Sphingobacteriales</taxon>
        <taxon>Sphingobacteriaceae</taxon>
        <taxon>Albibacterium</taxon>
    </lineage>
</organism>
<name>A0ABV5CH61_9SPHI</name>
<dbReference type="Pfam" id="PF00722">
    <property type="entry name" value="Glyco_hydro_16"/>
    <property type="match status" value="1"/>
</dbReference>
<dbReference type="RefSeq" id="WP_375557466.1">
    <property type="nucleotide sequence ID" value="NZ_JBBVGT010000002.1"/>
</dbReference>
<evidence type="ECO:0000313" key="3">
    <source>
        <dbReference type="EMBL" id="MFB5945935.1"/>
    </source>
</evidence>
<dbReference type="PANTHER" id="PTHR10963:SF55">
    <property type="entry name" value="GLYCOSIDE HYDROLASE FAMILY 16 PROTEIN"/>
    <property type="match status" value="1"/>
</dbReference>
<feature type="domain" description="GH16" evidence="2">
    <location>
        <begin position="4"/>
        <end position="260"/>
    </location>
</feature>
<dbReference type="Gene3D" id="2.60.120.200">
    <property type="match status" value="1"/>
</dbReference>